<feature type="region of interest" description="Disordered" evidence="1">
    <location>
        <begin position="22"/>
        <end position="43"/>
    </location>
</feature>
<dbReference type="AlphaFoldDB" id="A0A3P7R481"/>
<proteinExistence type="predicted"/>
<evidence type="ECO:0000313" key="2">
    <source>
        <dbReference type="EMBL" id="VDN38006.1"/>
    </source>
</evidence>
<feature type="compositionally biased region" description="Acidic residues" evidence="1">
    <location>
        <begin position="24"/>
        <end position="43"/>
    </location>
</feature>
<dbReference type="OrthoDB" id="10585307at2759"/>
<accession>A0A3P7R481</accession>
<keyword evidence="3" id="KW-1185">Reference proteome</keyword>
<name>A0A3P7R481_DIBLA</name>
<sequence length="127" mass="14280">MAYLQALIAYYTGKPIIRDCERIEEAEEEEEEGPENGDQEDVWEVPRIVVCPPSTDELSIFCEPAAPAWNQTRSSVMAGTETEDMKGALDSKLIPYARYQPPVTAWVSISAGDSGIISRPCVRRNWW</sequence>
<dbReference type="Proteomes" id="UP000281553">
    <property type="component" value="Unassembled WGS sequence"/>
</dbReference>
<protein>
    <submittedName>
        <fullName evidence="2">Uncharacterized protein</fullName>
    </submittedName>
</protein>
<evidence type="ECO:0000313" key="3">
    <source>
        <dbReference type="Proteomes" id="UP000281553"/>
    </source>
</evidence>
<organism evidence="2 3">
    <name type="scientific">Dibothriocephalus latus</name>
    <name type="common">Fish tapeworm</name>
    <name type="synonym">Diphyllobothrium latum</name>
    <dbReference type="NCBI Taxonomy" id="60516"/>
    <lineage>
        <taxon>Eukaryota</taxon>
        <taxon>Metazoa</taxon>
        <taxon>Spiralia</taxon>
        <taxon>Lophotrochozoa</taxon>
        <taxon>Platyhelminthes</taxon>
        <taxon>Cestoda</taxon>
        <taxon>Eucestoda</taxon>
        <taxon>Diphyllobothriidea</taxon>
        <taxon>Diphyllobothriidae</taxon>
        <taxon>Dibothriocephalus</taxon>
    </lineage>
</organism>
<gene>
    <name evidence="2" type="ORF">DILT_LOCUS17496</name>
</gene>
<evidence type="ECO:0000256" key="1">
    <source>
        <dbReference type="SAM" id="MobiDB-lite"/>
    </source>
</evidence>
<dbReference type="EMBL" id="UYRU01092233">
    <property type="protein sequence ID" value="VDN38006.1"/>
    <property type="molecule type" value="Genomic_DNA"/>
</dbReference>
<reference evidence="2 3" key="1">
    <citation type="submission" date="2018-11" db="EMBL/GenBank/DDBJ databases">
        <authorList>
            <consortium name="Pathogen Informatics"/>
        </authorList>
    </citation>
    <scope>NUCLEOTIDE SEQUENCE [LARGE SCALE GENOMIC DNA]</scope>
</reference>